<evidence type="ECO:0008006" key="4">
    <source>
        <dbReference type="Google" id="ProtNLM"/>
    </source>
</evidence>
<proteinExistence type="predicted"/>
<dbReference type="Pfam" id="PF14027">
    <property type="entry name" value="Questin_oxidase"/>
    <property type="match status" value="1"/>
</dbReference>
<evidence type="ECO:0000313" key="2">
    <source>
        <dbReference type="EMBL" id="PWN93480.1"/>
    </source>
</evidence>
<keyword evidence="1" id="KW-0560">Oxidoreductase</keyword>
<keyword evidence="3" id="KW-1185">Reference proteome</keyword>
<sequence length="494" mass="55729">MSTNAASFDAPPAGNWSKPFNPSPSVLGVFNAPSSSESTNEVGRILAYNHKTYHAFFNESGFHNHMPHALLAGYGAQASPQQLIDIFGFANYLDKSFRLNNKAKYGTKPDGPLDPLTESDWNNKLGKAEHYWRYLAFFDKQLETDGIADVLLKYVFDERLQDKPYHMMARFMGGVVHPLIHTGNGVEFNIPGCVAEGLAMTCMTSSKYAFLYPSDWLSHSYYNDKNKRSLSTGEMIAKLLKDEKLDRDSLGLSRSQPTLESDPLVKSGAAEHLLQEYVYAWDKTRGPSPDIPGAMEDLAWLTTLLVGAVSKFEKRWRHDFFLAHALTSYLYLASILEALPPHNETSSSDKLSPRLALLQAYLRMILLIWVLRGRPDFHISDQLMSESVHVGQSEGPQWPELLEVIRTHEDEHAAKALRSLYYLDRRYGDRKGNILTGYDDAAHLDGTAFLRTARQLVRQFGAQQPPQSDMDDMYGWDFSGFFSDVPDNAPKNRL</sequence>
<evidence type="ECO:0000256" key="1">
    <source>
        <dbReference type="ARBA" id="ARBA00023002"/>
    </source>
</evidence>
<protein>
    <recommendedName>
        <fullName evidence="4">Oxidoreductase AflY</fullName>
    </recommendedName>
</protein>
<dbReference type="EMBL" id="KZ819634">
    <property type="protein sequence ID" value="PWN93480.1"/>
    <property type="molecule type" value="Genomic_DNA"/>
</dbReference>
<dbReference type="GeneID" id="37042441"/>
<dbReference type="GO" id="GO:0016491">
    <property type="term" value="F:oxidoreductase activity"/>
    <property type="evidence" value="ECO:0007669"/>
    <property type="project" value="UniProtKB-KW"/>
</dbReference>
<dbReference type="PANTHER" id="PTHR35870:SF1">
    <property type="entry name" value="PROTEIN, PUTATIVE (AFU_ORTHOLOGUE AFUA_5G03330)-RELATED"/>
    <property type="match status" value="1"/>
</dbReference>
<dbReference type="Proteomes" id="UP000245768">
    <property type="component" value="Unassembled WGS sequence"/>
</dbReference>
<dbReference type="STRING" id="215250.A0A316YV84"/>
<dbReference type="InParanoid" id="A0A316YV84"/>
<name>A0A316YV84_9BASI</name>
<accession>A0A316YV84</accession>
<dbReference type="OrthoDB" id="10004862at2759"/>
<evidence type="ECO:0000313" key="3">
    <source>
        <dbReference type="Proteomes" id="UP000245768"/>
    </source>
</evidence>
<dbReference type="RefSeq" id="XP_025380678.1">
    <property type="nucleotide sequence ID" value="XM_025520525.1"/>
</dbReference>
<organism evidence="2 3">
    <name type="scientific">Acaromyces ingoldii</name>
    <dbReference type="NCBI Taxonomy" id="215250"/>
    <lineage>
        <taxon>Eukaryota</taxon>
        <taxon>Fungi</taxon>
        <taxon>Dikarya</taxon>
        <taxon>Basidiomycota</taxon>
        <taxon>Ustilaginomycotina</taxon>
        <taxon>Exobasidiomycetes</taxon>
        <taxon>Exobasidiales</taxon>
        <taxon>Cryptobasidiaceae</taxon>
        <taxon>Acaromyces</taxon>
    </lineage>
</organism>
<reference evidence="2 3" key="1">
    <citation type="journal article" date="2018" name="Mol. Biol. Evol.">
        <title>Broad Genomic Sampling Reveals a Smut Pathogenic Ancestry of the Fungal Clade Ustilaginomycotina.</title>
        <authorList>
            <person name="Kijpornyongpan T."/>
            <person name="Mondo S.J."/>
            <person name="Barry K."/>
            <person name="Sandor L."/>
            <person name="Lee J."/>
            <person name="Lipzen A."/>
            <person name="Pangilinan J."/>
            <person name="LaButti K."/>
            <person name="Hainaut M."/>
            <person name="Henrissat B."/>
            <person name="Grigoriev I.V."/>
            <person name="Spatafora J.W."/>
            <person name="Aime M.C."/>
        </authorList>
    </citation>
    <scope>NUCLEOTIDE SEQUENCE [LARGE SCALE GENOMIC DNA]</scope>
    <source>
        <strain evidence="2 3">MCA 4198</strain>
    </source>
</reference>
<dbReference type="InterPro" id="IPR025337">
    <property type="entry name" value="Questin_oxidase-like"/>
</dbReference>
<gene>
    <name evidence="2" type="ORF">FA10DRAFT_264124</name>
</gene>
<dbReference type="PANTHER" id="PTHR35870">
    <property type="entry name" value="PROTEIN, PUTATIVE (AFU_ORTHOLOGUE AFUA_5G03330)-RELATED"/>
    <property type="match status" value="1"/>
</dbReference>
<dbReference type="AlphaFoldDB" id="A0A316YV84"/>